<keyword evidence="1" id="KW-0812">Transmembrane</keyword>
<evidence type="ECO:0000256" key="1">
    <source>
        <dbReference type="SAM" id="Phobius"/>
    </source>
</evidence>
<dbReference type="KEGG" id="nav:JQS30_02095"/>
<proteinExistence type="predicted"/>
<reference evidence="2" key="1">
    <citation type="submission" date="2021-02" db="EMBL/GenBank/DDBJ databases">
        <title>Natronoglycomyces albus gen. nov., sp. nov, a haloalkaliphilic actinobacterium from a soda solonchak soil.</title>
        <authorList>
            <person name="Sorokin D.Y."/>
            <person name="Khijniak T.V."/>
            <person name="Zakharycheva A.P."/>
            <person name="Boueva O.V."/>
            <person name="Ariskina E.V."/>
            <person name="Hahnke R.L."/>
            <person name="Bunk B."/>
            <person name="Sproer C."/>
            <person name="Schumann P."/>
            <person name="Evtushenko L.I."/>
            <person name="Kublanov I.V."/>
        </authorList>
    </citation>
    <scope>NUCLEOTIDE SEQUENCE</scope>
    <source>
        <strain evidence="2">DSM 106290</strain>
    </source>
</reference>
<dbReference type="EMBL" id="CP070496">
    <property type="protein sequence ID" value="QSB05743.1"/>
    <property type="molecule type" value="Genomic_DNA"/>
</dbReference>
<evidence type="ECO:0000313" key="2">
    <source>
        <dbReference type="EMBL" id="QSB05743.1"/>
    </source>
</evidence>
<keyword evidence="1" id="KW-1133">Transmembrane helix</keyword>
<evidence type="ECO:0000313" key="3">
    <source>
        <dbReference type="Proteomes" id="UP000662939"/>
    </source>
</evidence>
<organism evidence="2 3">
    <name type="scientific">Natronoglycomyces albus</name>
    <dbReference type="NCBI Taxonomy" id="2811108"/>
    <lineage>
        <taxon>Bacteria</taxon>
        <taxon>Bacillati</taxon>
        <taxon>Actinomycetota</taxon>
        <taxon>Actinomycetes</taxon>
        <taxon>Glycomycetales</taxon>
        <taxon>Glycomycetaceae</taxon>
        <taxon>Natronoglycomyces</taxon>
    </lineage>
</organism>
<name>A0A895XQD0_9ACTN</name>
<keyword evidence="1" id="KW-0472">Membrane</keyword>
<protein>
    <submittedName>
        <fullName evidence="2">Uncharacterized protein</fullName>
    </submittedName>
</protein>
<dbReference type="AlphaFoldDB" id="A0A895XQD0"/>
<dbReference type="RefSeq" id="WP_213171755.1">
    <property type="nucleotide sequence ID" value="NZ_CP070496.1"/>
</dbReference>
<keyword evidence="3" id="KW-1185">Reference proteome</keyword>
<gene>
    <name evidence="2" type="ORF">JQS30_02095</name>
</gene>
<sequence>MKVQKSGTNESRVPATAVEGSSWDIETRSFSFDDPLPKPWSVEPTSTHGTLTVETFGPNNIDHYDTGQKHSRIPVVLVDGQPVSSGFGTVRVALPEGRYMVSVQAQGLDRSSVAVPVTIRANGKRELRYATPHDFRYGVGLNSDVQVAIGKLGRPGVHATSTTSNVPWAIGGALLGYIGALVSLFPLWYFALYLQRGAVVDFERDVYIPASPVAILFVIAGIVLALRWKRKREDKRDAVSEEARFFRHVRWPRLDHPAIGKIVALGTELDLPQPSAGRAGIVLDLNLGKRETQLGGFNAPRENYRPWRIAAPAPIVTLDGTELPRGWGRWFFEVEPGSYSLRVDVPDHQGRPSHHSGVPVVADANLPCAAGQTITLLATVDNFYTWGKDDLTGYEATIDLQQA</sequence>
<dbReference type="Proteomes" id="UP000662939">
    <property type="component" value="Chromosome"/>
</dbReference>
<accession>A0A895XQD0</accession>
<feature type="transmembrane region" description="Helical" evidence="1">
    <location>
        <begin position="174"/>
        <end position="194"/>
    </location>
</feature>
<feature type="transmembrane region" description="Helical" evidence="1">
    <location>
        <begin position="206"/>
        <end position="226"/>
    </location>
</feature>